<evidence type="ECO:0000256" key="1">
    <source>
        <dbReference type="SAM" id="SignalP"/>
    </source>
</evidence>
<gene>
    <name evidence="2" type="ORF">FBZ93_108254</name>
</gene>
<keyword evidence="3" id="KW-1185">Reference proteome</keyword>
<dbReference type="RefSeq" id="WP_146988530.1">
    <property type="nucleotide sequence ID" value="NZ_VITY01000008.1"/>
</dbReference>
<dbReference type="EMBL" id="VITY01000008">
    <property type="protein sequence ID" value="TWB96212.1"/>
    <property type="molecule type" value="Genomic_DNA"/>
</dbReference>
<keyword evidence="1" id="KW-0732">Signal</keyword>
<dbReference type="OrthoDB" id="8139212at2"/>
<feature type="signal peptide" evidence="1">
    <location>
        <begin position="1"/>
        <end position="22"/>
    </location>
</feature>
<protein>
    <submittedName>
        <fullName evidence="2">Uncharacterized protein</fullName>
    </submittedName>
</protein>
<sequence>MLRILSLLVVILALLQPDLSSAASSKKRHGSTRWHGYGFLPGYRQPPNQTIPVLGPRGAARGYPDFSPEYWYGGDWHYFGRPGFHGGGRYNGGSYGPCWSWTPIGRAWNCG</sequence>
<dbReference type="AlphaFoldDB" id="A0A560LLW5"/>
<comment type="caution">
    <text evidence="2">The sequence shown here is derived from an EMBL/GenBank/DDBJ whole genome shotgun (WGS) entry which is preliminary data.</text>
</comment>
<accession>A0A560LLW5</accession>
<reference evidence="2 3" key="1">
    <citation type="submission" date="2019-06" db="EMBL/GenBank/DDBJ databases">
        <title>Genomic Encyclopedia of Type Strains, Phase IV (KMG-V): Genome sequencing to study the core and pangenomes of soil and plant-associated prokaryotes.</title>
        <authorList>
            <person name="Whitman W."/>
        </authorList>
    </citation>
    <scope>NUCLEOTIDE SEQUENCE [LARGE SCALE GENOMIC DNA]</scope>
    <source>
        <strain evidence="2 3">BR 10355</strain>
    </source>
</reference>
<feature type="chain" id="PRO_5022203997" evidence="1">
    <location>
        <begin position="23"/>
        <end position="111"/>
    </location>
</feature>
<proteinExistence type="predicted"/>
<evidence type="ECO:0000313" key="2">
    <source>
        <dbReference type="EMBL" id="TWB96212.1"/>
    </source>
</evidence>
<dbReference type="Proteomes" id="UP000321304">
    <property type="component" value="Unassembled WGS sequence"/>
</dbReference>
<name>A0A560LLW5_9BRAD</name>
<organism evidence="2 3">
    <name type="scientific">Bradyrhizobium macuxiense</name>
    <dbReference type="NCBI Taxonomy" id="1755647"/>
    <lineage>
        <taxon>Bacteria</taxon>
        <taxon>Pseudomonadati</taxon>
        <taxon>Pseudomonadota</taxon>
        <taxon>Alphaproteobacteria</taxon>
        <taxon>Hyphomicrobiales</taxon>
        <taxon>Nitrobacteraceae</taxon>
        <taxon>Bradyrhizobium</taxon>
    </lineage>
</organism>
<evidence type="ECO:0000313" key="3">
    <source>
        <dbReference type="Proteomes" id="UP000321304"/>
    </source>
</evidence>